<dbReference type="InterPro" id="IPR005311">
    <property type="entry name" value="PBP_dimer"/>
</dbReference>
<evidence type="ECO:0000259" key="16">
    <source>
        <dbReference type="Pfam" id="PF03717"/>
    </source>
</evidence>
<dbReference type="SUPFAM" id="SSF56519">
    <property type="entry name" value="Penicillin binding protein dimerisation domain"/>
    <property type="match status" value="1"/>
</dbReference>
<sequence length="654" mass="72427">MSVYNQPRKRVIQLIILGMVSLIVMRLFFLQVVETKYSKLADANAHLRKVIYPSRGIIYDRNGRAVLRNEALYDLMVTPANVKKIDTAYLCEILQIDMEEFRKRITRAINKEGRVRPSVFASLLPQDMYGKLQESMYMFQPGFELVLRPVRSYTYGVGASFLGYISEIPPSLLADSLGRWSAYQQGDYLGRTGLENTYESILMGQRGIQYLVKDNLNRPQGSLENGEFDTAAVAGKNLRLALDIELQVLGERMMQGKVGSIVAIDPKTGGILTMVSGPTFDPNLLSGSYRGQNFNKLYQDTSSPLYNRAIQAMYPPGSTFKPITGLIALDEGVITPAFGYPCRGGYAQCGRFIRCTHSNPGHAANMRTAMANSCNAYFMHLYRLSVDNAKWGGTLKGQAKWVEYLNTMGFGVRLGVDIPSEARGIVPDTGRMNYRYRGQWNSCSEVYVGMGQGLLGVTPLQLANAMCILANRGHYYLPHFVESIDGDRSDILKKYKEKHSVAHISDEAFNSVVLGMEDVVTHGTARGAQIAGVAVCGKTGTAENKARINGKIVQLKDHSLFVGFAPKDDPKIAIAVVVENAGFGSTYAVPIASILMEKYLTDTISAKRMPILQRMMETVTMSPEMRAKSKLDSLNKVNYSTAQGDDLLRKIIAN</sequence>
<gene>
    <name evidence="17" type="primary">mrdA</name>
    <name evidence="17" type="ORF">DLD77_09410</name>
</gene>
<dbReference type="NCBIfam" id="TIGR03423">
    <property type="entry name" value="pbp2_mrdA"/>
    <property type="match status" value="1"/>
</dbReference>
<evidence type="ECO:0000256" key="11">
    <source>
        <dbReference type="ARBA" id="ARBA00022989"/>
    </source>
</evidence>
<feature type="domain" description="Penicillin-binding protein dimerisation" evidence="16">
    <location>
        <begin position="51"/>
        <end position="220"/>
    </location>
</feature>
<keyword evidence="8" id="KW-0378">Hydrolase</keyword>
<dbReference type="PANTHER" id="PTHR30627">
    <property type="entry name" value="PEPTIDOGLYCAN D,D-TRANSPEPTIDASE"/>
    <property type="match status" value="1"/>
</dbReference>
<evidence type="ECO:0000313" key="17">
    <source>
        <dbReference type="EMBL" id="AWO01898.1"/>
    </source>
</evidence>
<dbReference type="InterPro" id="IPR001460">
    <property type="entry name" value="PCN-bd_Tpept"/>
</dbReference>
<reference evidence="17 18" key="1">
    <citation type="submission" date="2018-05" db="EMBL/GenBank/DDBJ databases">
        <title>Chitinophaga sp. nov., isolated from rhizosphere soil of Alhagi.</title>
        <authorList>
            <person name="Liu Y."/>
        </authorList>
    </citation>
    <scope>NUCLEOTIDE SEQUENCE [LARGE SCALE GENOMIC DNA]</scope>
    <source>
        <strain evidence="17 18">T22</strain>
    </source>
</reference>
<evidence type="ECO:0000256" key="3">
    <source>
        <dbReference type="ARBA" id="ARBA00022475"/>
    </source>
</evidence>
<keyword evidence="4" id="KW-0997">Cell inner membrane</keyword>
<evidence type="ECO:0000256" key="9">
    <source>
        <dbReference type="ARBA" id="ARBA00022960"/>
    </source>
</evidence>
<evidence type="ECO:0000256" key="10">
    <source>
        <dbReference type="ARBA" id="ARBA00022984"/>
    </source>
</evidence>
<dbReference type="Gene3D" id="3.40.710.10">
    <property type="entry name" value="DD-peptidase/beta-lactamase superfamily"/>
    <property type="match status" value="1"/>
</dbReference>
<evidence type="ECO:0000256" key="5">
    <source>
        <dbReference type="ARBA" id="ARBA00022645"/>
    </source>
</evidence>
<dbReference type="Pfam" id="PF00905">
    <property type="entry name" value="Transpeptidase"/>
    <property type="match status" value="1"/>
</dbReference>
<dbReference type="InterPro" id="IPR036138">
    <property type="entry name" value="PBP_dimer_sf"/>
</dbReference>
<organism evidence="17 18">
    <name type="scientific">Chitinophaga alhagiae</name>
    <dbReference type="NCBI Taxonomy" id="2203219"/>
    <lineage>
        <taxon>Bacteria</taxon>
        <taxon>Pseudomonadati</taxon>
        <taxon>Bacteroidota</taxon>
        <taxon>Chitinophagia</taxon>
        <taxon>Chitinophagales</taxon>
        <taxon>Chitinophagaceae</taxon>
        <taxon>Chitinophaga</taxon>
    </lineage>
</organism>
<evidence type="ECO:0000256" key="13">
    <source>
        <dbReference type="ARBA" id="ARBA00023316"/>
    </source>
</evidence>
<dbReference type="SUPFAM" id="SSF56601">
    <property type="entry name" value="beta-lactamase/transpeptidase-like"/>
    <property type="match status" value="1"/>
</dbReference>
<dbReference type="InterPro" id="IPR017790">
    <property type="entry name" value="Penicillin-binding_protein_2"/>
</dbReference>
<evidence type="ECO:0000256" key="1">
    <source>
        <dbReference type="ARBA" id="ARBA00004167"/>
    </source>
</evidence>
<keyword evidence="3" id="KW-1003">Cell membrane</keyword>
<keyword evidence="12 14" id="KW-0472">Membrane</keyword>
<dbReference type="Gene3D" id="3.30.1390.30">
    <property type="entry name" value="Penicillin-binding protein 2a, domain 3"/>
    <property type="match status" value="1"/>
</dbReference>
<evidence type="ECO:0000256" key="7">
    <source>
        <dbReference type="ARBA" id="ARBA00022692"/>
    </source>
</evidence>
<accession>A0ABN5LUN6</accession>
<dbReference type="PANTHER" id="PTHR30627:SF2">
    <property type="entry name" value="PEPTIDOGLYCAN D,D-TRANSPEPTIDASE MRDA"/>
    <property type="match status" value="1"/>
</dbReference>
<keyword evidence="7 14" id="KW-0812">Transmembrane</keyword>
<dbReference type="Proteomes" id="UP000246099">
    <property type="component" value="Chromosome"/>
</dbReference>
<evidence type="ECO:0000259" key="15">
    <source>
        <dbReference type="Pfam" id="PF00905"/>
    </source>
</evidence>
<keyword evidence="5" id="KW-0121">Carboxypeptidase</keyword>
<evidence type="ECO:0000256" key="8">
    <source>
        <dbReference type="ARBA" id="ARBA00022801"/>
    </source>
</evidence>
<comment type="subcellular location">
    <subcellularLocation>
        <location evidence="2">Cell membrane</location>
    </subcellularLocation>
    <subcellularLocation>
        <location evidence="1">Membrane</location>
        <topology evidence="1">Single-pass membrane protein</topology>
    </subcellularLocation>
</comment>
<evidence type="ECO:0000313" key="18">
    <source>
        <dbReference type="Proteomes" id="UP000246099"/>
    </source>
</evidence>
<evidence type="ECO:0000256" key="14">
    <source>
        <dbReference type="SAM" id="Phobius"/>
    </source>
</evidence>
<dbReference type="Pfam" id="PF03717">
    <property type="entry name" value="PBP_dimer"/>
    <property type="match status" value="1"/>
</dbReference>
<name>A0ABN5LUN6_9BACT</name>
<dbReference type="InterPro" id="IPR012338">
    <property type="entry name" value="Beta-lactam/transpept-like"/>
</dbReference>
<evidence type="ECO:0000256" key="12">
    <source>
        <dbReference type="ARBA" id="ARBA00023136"/>
    </source>
</evidence>
<dbReference type="Gene3D" id="3.90.1310.10">
    <property type="entry name" value="Penicillin-binding protein 2a (Domain 2)"/>
    <property type="match status" value="1"/>
</dbReference>
<evidence type="ECO:0000256" key="4">
    <source>
        <dbReference type="ARBA" id="ARBA00022519"/>
    </source>
</evidence>
<proteinExistence type="predicted"/>
<keyword evidence="18" id="KW-1185">Reference proteome</keyword>
<keyword evidence="10" id="KW-0573">Peptidoglycan synthesis</keyword>
<dbReference type="InterPro" id="IPR050515">
    <property type="entry name" value="Beta-lactam/transpept"/>
</dbReference>
<keyword evidence="9" id="KW-0133">Cell shape</keyword>
<dbReference type="EMBL" id="CP029600">
    <property type="protein sequence ID" value="AWO01898.1"/>
    <property type="molecule type" value="Genomic_DNA"/>
</dbReference>
<evidence type="ECO:0000256" key="6">
    <source>
        <dbReference type="ARBA" id="ARBA00022670"/>
    </source>
</evidence>
<keyword evidence="13" id="KW-0961">Cell wall biogenesis/degradation</keyword>
<keyword evidence="11 14" id="KW-1133">Transmembrane helix</keyword>
<feature type="transmembrane region" description="Helical" evidence="14">
    <location>
        <begin position="12"/>
        <end position="30"/>
    </location>
</feature>
<protein>
    <submittedName>
        <fullName evidence="17">Penicillin-binding protein 2</fullName>
    </submittedName>
</protein>
<feature type="domain" description="Penicillin-binding protein transpeptidase" evidence="15">
    <location>
        <begin position="259"/>
        <end position="597"/>
    </location>
</feature>
<dbReference type="RefSeq" id="WP_119078106.1">
    <property type="nucleotide sequence ID" value="NZ_CP029600.1"/>
</dbReference>
<evidence type="ECO:0000256" key="2">
    <source>
        <dbReference type="ARBA" id="ARBA00004236"/>
    </source>
</evidence>
<keyword evidence="6" id="KW-0645">Protease</keyword>